<sequence>MDERDKIKHFASKDKLEQYLIQGKGIEEFKKQEKSLFLGEFRERVIKALSIPQLHEEGTYPEIEEAIKDPRAKKLVINRKADLKKAAEYIRLAKEYNLQFTTVDSENIQDQIGLVVASDQGIDVDNIYVKERSEKLRELGLPQGVIDNPKGKLCKKCYDEVKRLAPEELKNYRPLSFFDRILGEKCIGCKKDNG</sequence>
<evidence type="ECO:0000313" key="2">
    <source>
        <dbReference type="Proteomes" id="UP000243819"/>
    </source>
</evidence>
<dbReference type="AlphaFoldDB" id="A0A1I0CAD1"/>
<reference evidence="2" key="1">
    <citation type="submission" date="2016-10" db="EMBL/GenBank/DDBJ databases">
        <authorList>
            <person name="Varghese N."/>
            <person name="Submissions S."/>
        </authorList>
    </citation>
    <scope>NUCLEOTIDE SEQUENCE [LARGE SCALE GENOMIC DNA]</scope>
    <source>
        <strain evidence="2">DSM 13577</strain>
    </source>
</reference>
<name>A0A1I0CAD1_9FIRM</name>
<evidence type="ECO:0000313" key="1">
    <source>
        <dbReference type="EMBL" id="SET16338.1"/>
    </source>
</evidence>
<organism evidence="1 2">
    <name type="scientific">Anaerobranca gottschalkii DSM 13577</name>
    <dbReference type="NCBI Taxonomy" id="1120990"/>
    <lineage>
        <taxon>Bacteria</taxon>
        <taxon>Bacillati</taxon>
        <taxon>Bacillota</taxon>
        <taxon>Clostridia</taxon>
        <taxon>Eubacteriales</taxon>
        <taxon>Proteinivoracaceae</taxon>
        <taxon>Anaerobranca</taxon>
    </lineage>
</organism>
<accession>A0A1I0CAD1</accession>
<dbReference type="STRING" id="1120990.SAMN03080614_10655"/>
<proteinExistence type="predicted"/>
<dbReference type="InterPro" id="IPR012543">
    <property type="entry name" value="DUF1694"/>
</dbReference>
<dbReference type="Pfam" id="PF07997">
    <property type="entry name" value="DUF1694"/>
    <property type="match status" value="1"/>
</dbReference>
<protein>
    <submittedName>
        <fullName evidence="1">Uncharacterized protein YueI</fullName>
    </submittedName>
</protein>
<dbReference type="Gene3D" id="3.30.1330.30">
    <property type="match status" value="1"/>
</dbReference>
<dbReference type="RefSeq" id="WP_091351429.1">
    <property type="nucleotide sequence ID" value="NZ_FOIF01000065.1"/>
</dbReference>
<gene>
    <name evidence="1" type="ORF">SAMN03080614_10655</name>
</gene>
<dbReference type="EMBL" id="FOIF01000065">
    <property type="protein sequence ID" value="SET16338.1"/>
    <property type="molecule type" value="Genomic_DNA"/>
</dbReference>
<dbReference type="Proteomes" id="UP000243819">
    <property type="component" value="Unassembled WGS sequence"/>
</dbReference>
<dbReference type="SUPFAM" id="SSF160515">
    <property type="entry name" value="YueI-like"/>
    <property type="match status" value="1"/>
</dbReference>
<keyword evidence="2" id="KW-1185">Reference proteome</keyword>
<dbReference type="OrthoDB" id="95278at2"/>
<dbReference type="InterPro" id="IPR029064">
    <property type="entry name" value="Ribosomal_eL30-like_sf"/>
</dbReference>